<gene>
    <name evidence="1" type="ORF">JI741_23835</name>
</gene>
<dbReference type="RefSeq" id="WP_202013941.1">
    <property type="nucleotide sequence ID" value="NZ_JAERRB010000010.1"/>
</dbReference>
<comment type="caution">
    <text evidence="1">The sequence shown here is derived from an EMBL/GenBank/DDBJ whole genome shotgun (WGS) entry which is preliminary data.</text>
</comment>
<protein>
    <recommendedName>
        <fullName evidence="3">Lipoprotein</fullName>
    </recommendedName>
</protein>
<dbReference type="EMBL" id="JAERRB010000010">
    <property type="protein sequence ID" value="MBL0744284.1"/>
    <property type="molecule type" value="Genomic_DNA"/>
</dbReference>
<sequence length="172" mass="19095">MKTGLLFLCCFLFCVLSCRKPGYLSHAEGSNGTIPPLATAVSLRDTLPPSMVNTLHLEQVSGIKVQYADGHAVYYFEYEAEHPTLLALLAQSPFARDATVADTHCRPLTAPELSSLHDTLSPVEQQHSTSFWEALVRDVAIYECLKTPRKHTLLLSKTSNRVFHRIELTGVI</sequence>
<evidence type="ECO:0000313" key="2">
    <source>
        <dbReference type="Proteomes" id="UP000613030"/>
    </source>
</evidence>
<evidence type="ECO:0000313" key="1">
    <source>
        <dbReference type="EMBL" id="MBL0744284.1"/>
    </source>
</evidence>
<proteinExistence type="predicted"/>
<keyword evidence="2" id="KW-1185">Reference proteome</keyword>
<name>A0ABS1KXU9_9BACT</name>
<accession>A0ABS1KXU9</accession>
<evidence type="ECO:0008006" key="3">
    <source>
        <dbReference type="Google" id="ProtNLM"/>
    </source>
</evidence>
<organism evidence="1 2">
    <name type="scientific">Chryseolinea lacunae</name>
    <dbReference type="NCBI Taxonomy" id="2801331"/>
    <lineage>
        <taxon>Bacteria</taxon>
        <taxon>Pseudomonadati</taxon>
        <taxon>Bacteroidota</taxon>
        <taxon>Cytophagia</taxon>
        <taxon>Cytophagales</taxon>
        <taxon>Fulvivirgaceae</taxon>
        <taxon>Chryseolinea</taxon>
    </lineage>
</organism>
<dbReference type="Proteomes" id="UP000613030">
    <property type="component" value="Unassembled WGS sequence"/>
</dbReference>
<reference evidence="1 2" key="1">
    <citation type="submission" date="2021-01" db="EMBL/GenBank/DDBJ databases">
        <title>Chryseolinea sp. Jin1 Genome sequencing and assembly.</title>
        <authorList>
            <person name="Kim I."/>
        </authorList>
    </citation>
    <scope>NUCLEOTIDE SEQUENCE [LARGE SCALE GENOMIC DNA]</scope>
    <source>
        <strain evidence="1 2">Jin1</strain>
    </source>
</reference>